<accession>A0A6J4M6T5</accession>
<reference evidence="7" key="1">
    <citation type="submission" date="2020-02" db="EMBL/GenBank/DDBJ databases">
        <authorList>
            <person name="Meier V. D."/>
        </authorList>
    </citation>
    <scope>NUCLEOTIDE SEQUENCE</scope>
    <source>
        <strain evidence="7">AVDCRST_MAG16</strain>
    </source>
</reference>
<dbReference type="InterPro" id="IPR006128">
    <property type="entry name" value="Lipoprotein_PsaA-like"/>
</dbReference>
<proteinExistence type="inferred from homology"/>
<dbReference type="PRINTS" id="PR00691">
    <property type="entry name" value="ADHESINB"/>
</dbReference>
<evidence type="ECO:0000313" key="7">
    <source>
        <dbReference type="EMBL" id="CAA9350021.1"/>
    </source>
</evidence>
<evidence type="ECO:0000256" key="2">
    <source>
        <dbReference type="ARBA" id="ARBA00022448"/>
    </source>
</evidence>
<feature type="region of interest" description="Disordered" evidence="5">
    <location>
        <begin position="125"/>
        <end position="144"/>
    </location>
</feature>
<sequence length="309" mass="31981">MRTAAARTLLALTAAVAAAGCSSSSAVGGSPAAAGSGSVSAVVGFYPYEFVTARVGGDAVEVTNLTEPGAEPHDLELSPRQVAAVSEADLVVYSAGFQPAVDEAVEQQADDRALDVLSVVELRDTAEDSEEGHAQEGHADGDPHVWLDPVRLGAIATEVAERLAEVDGANAEDHRARAAELTAELTALDEELRAGLASCERRSIVTSHDAFGYLAQAYDLEQVAIAGLSPDDEASPQRLAEVADRAEAAGVTTIFFEELVSPKVAESLAREVGATAEVLSPLEGPPDSGDYVTAMRSNLQKLRAALGCT</sequence>
<dbReference type="AlphaFoldDB" id="A0A6J4M6T5"/>
<name>A0A6J4M6T5_9ACTN</name>
<dbReference type="EMBL" id="CADCUE010000214">
    <property type="protein sequence ID" value="CAA9350021.1"/>
    <property type="molecule type" value="Genomic_DNA"/>
</dbReference>
<evidence type="ECO:0000256" key="1">
    <source>
        <dbReference type="ARBA" id="ARBA00011028"/>
    </source>
</evidence>
<dbReference type="SUPFAM" id="SSF53807">
    <property type="entry name" value="Helical backbone' metal receptor"/>
    <property type="match status" value="1"/>
</dbReference>
<evidence type="ECO:0000256" key="4">
    <source>
        <dbReference type="RuleBase" id="RU003512"/>
    </source>
</evidence>
<dbReference type="Pfam" id="PF01297">
    <property type="entry name" value="ZnuA"/>
    <property type="match status" value="1"/>
</dbReference>
<dbReference type="PRINTS" id="PR00690">
    <property type="entry name" value="ADHESNFAMILY"/>
</dbReference>
<comment type="similarity">
    <text evidence="1 4">Belongs to the bacterial solute-binding protein 9 family.</text>
</comment>
<dbReference type="PANTHER" id="PTHR42953:SF3">
    <property type="entry name" value="HIGH-AFFINITY ZINC UPTAKE SYSTEM PROTEIN ZNUA"/>
    <property type="match status" value="1"/>
</dbReference>
<feature type="chain" id="PRO_5038646744" evidence="6">
    <location>
        <begin position="27"/>
        <end position="309"/>
    </location>
</feature>
<protein>
    <submittedName>
        <fullName evidence="7">Zinc ABC transporter, substrate-binding protein ZnuA</fullName>
    </submittedName>
</protein>
<dbReference type="InterPro" id="IPR006129">
    <property type="entry name" value="AdhesinB"/>
</dbReference>
<dbReference type="PANTHER" id="PTHR42953">
    <property type="entry name" value="HIGH-AFFINITY ZINC UPTAKE SYSTEM PROTEIN ZNUA-RELATED"/>
    <property type="match status" value="1"/>
</dbReference>
<dbReference type="InterPro" id="IPR050492">
    <property type="entry name" value="Bact_metal-bind_prot9"/>
</dbReference>
<dbReference type="Gene3D" id="3.40.50.1980">
    <property type="entry name" value="Nitrogenase molybdenum iron protein domain"/>
    <property type="match status" value="2"/>
</dbReference>
<gene>
    <name evidence="7" type="ORF">AVDCRST_MAG16-2261</name>
</gene>
<dbReference type="InterPro" id="IPR006127">
    <property type="entry name" value="ZnuA-like"/>
</dbReference>
<keyword evidence="2 4" id="KW-0813">Transport</keyword>
<evidence type="ECO:0000256" key="6">
    <source>
        <dbReference type="SAM" id="SignalP"/>
    </source>
</evidence>
<organism evidence="7">
    <name type="scientific">uncultured Frankineae bacterium</name>
    <dbReference type="NCBI Taxonomy" id="437475"/>
    <lineage>
        <taxon>Bacteria</taxon>
        <taxon>Bacillati</taxon>
        <taxon>Actinomycetota</taxon>
        <taxon>Actinomycetes</taxon>
        <taxon>Frankiales</taxon>
        <taxon>environmental samples</taxon>
    </lineage>
</organism>
<dbReference type="GO" id="GO:0046872">
    <property type="term" value="F:metal ion binding"/>
    <property type="evidence" value="ECO:0007669"/>
    <property type="project" value="InterPro"/>
</dbReference>
<dbReference type="GO" id="GO:0007155">
    <property type="term" value="P:cell adhesion"/>
    <property type="evidence" value="ECO:0007669"/>
    <property type="project" value="InterPro"/>
</dbReference>
<keyword evidence="3 6" id="KW-0732">Signal</keyword>
<evidence type="ECO:0000256" key="5">
    <source>
        <dbReference type="SAM" id="MobiDB-lite"/>
    </source>
</evidence>
<dbReference type="GO" id="GO:0030001">
    <property type="term" value="P:metal ion transport"/>
    <property type="evidence" value="ECO:0007669"/>
    <property type="project" value="InterPro"/>
</dbReference>
<feature type="signal peptide" evidence="6">
    <location>
        <begin position="1"/>
        <end position="26"/>
    </location>
</feature>
<evidence type="ECO:0000256" key="3">
    <source>
        <dbReference type="ARBA" id="ARBA00022729"/>
    </source>
</evidence>
<dbReference type="PROSITE" id="PS51257">
    <property type="entry name" value="PROKAR_LIPOPROTEIN"/>
    <property type="match status" value="1"/>
</dbReference>